<evidence type="ECO:0000313" key="11">
    <source>
        <dbReference type="WBParaSite" id="PTRK_0000757310.1"/>
    </source>
</evidence>
<evidence type="ECO:0000256" key="2">
    <source>
        <dbReference type="ARBA" id="ARBA00022723"/>
    </source>
</evidence>
<evidence type="ECO:0000256" key="7">
    <source>
        <dbReference type="PROSITE-ProRule" id="PRU01211"/>
    </source>
</evidence>
<name>A0A0N4ZI17_PARTI</name>
<keyword evidence="2 7" id="KW-0479">Metal-binding</keyword>
<evidence type="ECO:0000313" key="10">
    <source>
        <dbReference type="Proteomes" id="UP000038045"/>
    </source>
</evidence>
<dbReference type="PANTHER" id="PTHR10127">
    <property type="entry name" value="DISCOIDIN, CUB, EGF, LAMININ , AND ZINC METALLOPROTEASE DOMAIN CONTAINING"/>
    <property type="match status" value="1"/>
</dbReference>
<sequence>MRYNWTTTIQYKTQRGINFATVSKALSFLHNETCLRFKNVVNFTDSGLYYINSSKCFSYVGRAFENQSQEIHLTKKCQRFFPILHETFHALGMIHEFGRPDRNDHLVVNKDNIETSALGNFALNNASETLTYNLKFDHGSAMNYNRYTFGKDKQAAIDTKDPHYSQTIGQNTEISFNDIKQLNLHYCSHKCTKNIPSCKTNGYPNPNNCTYCKCPRFFTGQFCEKLINSHQNCSETKRIANDTIASFYLKGAIKCYIRISASKDYKINITVSGYFRHNASVCQPNEGLEVKYYKDKSVSGAIFCGTFGNKIIISEANTTVLGYSGKHKGDILTVSYQRIKKNKSS</sequence>
<feature type="domain" description="Peptidase M12A" evidence="9">
    <location>
        <begin position="1"/>
        <end position="188"/>
    </location>
</feature>
<keyword evidence="1 7" id="KW-0645">Protease</keyword>
<dbReference type="PRINTS" id="PR00480">
    <property type="entry name" value="ASTACIN"/>
</dbReference>
<evidence type="ECO:0000256" key="6">
    <source>
        <dbReference type="ARBA" id="ARBA00023157"/>
    </source>
</evidence>
<dbReference type="GO" id="GO:0004222">
    <property type="term" value="F:metalloendopeptidase activity"/>
    <property type="evidence" value="ECO:0007669"/>
    <property type="project" value="UniProtKB-UniRule"/>
</dbReference>
<evidence type="ECO:0000256" key="5">
    <source>
        <dbReference type="ARBA" id="ARBA00023049"/>
    </source>
</evidence>
<dbReference type="Pfam" id="PF01400">
    <property type="entry name" value="Astacin"/>
    <property type="match status" value="1"/>
</dbReference>
<evidence type="ECO:0000256" key="3">
    <source>
        <dbReference type="ARBA" id="ARBA00022801"/>
    </source>
</evidence>
<comment type="caution">
    <text evidence="7">Lacks conserved residue(s) required for the propagation of feature annotation.</text>
</comment>
<dbReference type="InterPro" id="IPR006026">
    <property type="entry name" value="Peptidase_Metallo"/>
</dbReference>
<organism evidence="10 11">
    <name type="scientific">Parastrongyloides trichosuri</name>
    <name type="common">Possum-specific nematode worm</name>
    <dbReference type="NCBI Taxonomy" id="131310"/>
    <lineage>
        <taxon>Eukaryota</taxon>
        <taxon>Metazoa</taxon>
        <taxon>Ecdysozoa</taxon>
        <taxon>Nematoda</taxon>
        <taxon>Chromadorea</taxon>
        <taxon>Rhabditida</taxon>
        <taxon>Tylenchina</taxon>
        <taxon>Panagrolaimomorpha</taxon>
        <taxon>Strongyloidoidea</taxon>
        <taxon>Strongyloididae</taxon>
        <taxon>Parastrongyloides</taxon>
    </lineage>
</organism>
<dbReference type="SUPFAM" id="SSF55486">
    <property type="entry name" value="Metalloproteases ('zincins'), catalytic domain"/>
    <property type="match status" value="1"/>
</dbReference>
<feature type="binding site" evidence="7">
    <location>
        <position position="89"/>
    </location>
    <ligand>
        <name>Zn(2+)</name>
        <dbReference type="ChEBI" id="CHEBI:29105"/>
        <note>catalytic</note>
    </ligand>
</feature>
<keyword evidence="10" id="KW-1185">Reference proteome</keyword>
<dbReference type="EC" id="3.4.24.-" evidence="8"/>
<dbReference type="AlphaFoldDB" id="A0A0N4ZI17"/>
<evidence type="ECO:0000256" key="8">
    <source>
        <dbReference type="RuleBase" id="RU361183"/>
    </source>
</evidence>
<evidence type="ECO:0000256" key="1">
    <source>
        <dbReference type="ARBA" id="ARBA00022670"/>
    </source>
</evidence>
<dbReference type="InterPro" id="IPR024079">
    <property type="entry name" value="MetalloPept_cat_dom_sf"/>
</dbReference>
<dbReference type="Gene3D" id="3.40.390.10">
    <property type="entry name" value="Collagenase (Catalytic Domain)"/>
    <property type="match status" value="1"/>
</dbReference>
<feature type="active site" evidence="7">
    <location>
        <position position="86"/>
    </location>
</feature>
<evidence type="ECO:0000259" key="9">
    <source>
        <dbReference type="PROSITE" id="PS51864"/>
    </source>
</evidence>
<keyword evidence="4 7" id="KW-0862">Zinc</keyword>
<keyword evidence="5 7" id="KW-0482">Metalloprotease</keyword>
<dbReference type="SMART" id="SM00235">
    <property type="entry name" value="ZnMc"/>
    <property type="match status" value="1"/>
</dbReference>
<evidence type="ECO:0000256" key="4">
    <source>
        <dbReference type="ARBA" id="ARBA00022833"/>
    </source>
</evidence>
<feature type="binding site" evidence="7">
    <location>
        <position position="95"/>
    </location>
    <ligand>
        <name>Zn(2+)</name>
        <dbReference type="ChEBI" id="CHEBI:29105"/>
        <note>catalytic</note>
    </ligand>
</feature>
<dbReference type="GO" id="GO:0008270">
    <property type="term" value="F:zinc ion binding"/>
    <property type="evidence" value="ECO:0007669"/>
    <property type="project" value="UniProtKB-UniRule"/>
</dbReference>
<dbReference type="Proteomes" id="UP000038045">
    <property type="component" value="Unplaced"/>
</dbReference>
<accession>A0A0N4ZI17</accession>
<dbReference type="InterPro" id="IPR001506">
    <property type="entry name" value="Peptidase_M12A"/>
</dbReference>
<comment type="cofactor">
    <cofactor evidence="7 8">
        <name>Zn(2+)</name>
        <dbReference type="ChEBI" id="CHEBI:29105"/>
    </cofactor>
    <text evidence="7 8">Binds 1 zinc ion per subunit.</text>
</comment>
<dbReference type="PANTHER" id="PTHR10127:SF780">
    <property type="entry name" value="METALLOENDOPEPTIDASE"/>
    <property type="match status" value="1"/>
</dbReference>
<dbReference type="PROSITE" id="PS51864">
    <property type="entry name" value="ASTACIN"/>
    <property type="match status" value="1"/>
</dbReference>
<keyword evidence="3 7" id="KW-0378">Hydrolase</keyword>
<feature type="binding site" evidence="7">
    <location>
        <position position="85"/>
    </location>
    <ligand>
        <name>Zn(2+)</name>
        <dbReference type="ChEBI" id="CHEBI:29105"/>
        <note>catalytic</note>
    </ligand>
</feature>
<protein>
    <recommendedName>
        <fullName evidence="8">Metalloendopeptidase</fullName>
        <ecNumber evidence="8">3.4.24.-</ecNumber>
    </recommendedName>
</protein>
<reference evidence="11" key="1">
    <citation type="submission" date="2017-02" db="UniProtKB">
        <authorList>
            <consortium name="WormBaseParasite"/>
        </authorList>
    </citation>
    <scope>IDENTIFICATION</scope>
</reference>
<proteinExistence type="predicted"/>
<keyword evidence="6" id="KW-1015">Disulfide bond</keyword>
<dbReference type="WBParaSite" id="PTRK_0000757310.1">
    <property type="protein sequence ID" value="PTRK_0000757310.1"/>
    <property type="gene ID" value="PTRK_0000757310"/>
</dbReference>
<dbReference type="GO" id="GO:0006508">
    <property type="term" value="P:proteolysis"/>
    <property type="evidence" value="ECO:0007669"/>
    <property type="project" value="UniProtKB-KW"/>
</dbReference>